<accession>A0A0A9AFW8</accession>
<dbReference type="AlphaFoldDB" id="A0A0A9AFW8"/>
<dbReference type="EMBL" id="GBRH01247326">
    <property type="protein sequence ID" value="JAD50569.1"/>
    <property type="molecule type" value="Transcribed_RNA"/>
</dbReference>
<evidence type="ECO:0000313" key="1">
    <source>
        <dbReference type="EMBL" id="JAD50569.1"/>
    </source>
</evidence>
<proteinExistence type="predicted"/>
<protein>
    <submittedName>
        <fullName evidence="1">Uncharacterized protein</fullName>
    </submittedName>
</protein>
<sequence>MINALSLNSKKYLLNSSINLSFTEICVLSAFKLTTISVV</sequence>
<reference evidence="1" key="2">
    <citation type="journal article" date="2015" name="Data Brief">
        <title>Shoot transcriptome of the giant reed, Arundo donax.</title>
        <authorList>
            <person name="Barrero R.A."/>
            <person name="Guerrero F.D."/>
            <person name="Moolhuijzen P."/>
            <person name="Goolsby J.A."/>
            <person name="Tidwell J."/>
            <person name="Bellgard S.E."/>
            <person name="Bellgard M.I."/>
        </authorList>
    </citation>
    <scope>NUCLEOTIDE SEQUENCE</scope>
    <source>
        <tissue evidence="1">Shoot tissue taken approximately 20 cm above the soil surface</tissue>
    </source>
</reference>
<name>A0A0A9AFW8_ARUDO</name>
<organism evidence="1">
    <name type="scientific">Arundo donax</name>
    <name type="common">Giant reed</name>
    <name type="synonym">Donax arundinaceus</name>
    <dbReference type="NCBI Taxonomy" id="35708"/>
    <lineage>
        <taxon>Eukaryota</taxon>
        <taxon>Viridiplantae</taxon>
        <taxon>Streptophyta</taxon>
        <taxon>Embryophyta</taxon>
        <taxon>Tracheophyta</taxon>
        <taxon>Spermatophyta</taxon>
        <taxon>Magnoliopsida</taxon>
        <taxon>Liliopsida</taxon>
        <taxon>Poales</taxon>
        <taxon>Poaceae</taxon>
        <taxon>PACMAD clade</taxon>
        <taxon>Arundinoideae</taxon>
        <taxon>Arundineae</taxon>
        <taxon>Arundo</taxon>
    </lineage>
</organism>
<reference evidence="1" key="1">
    <citation type="submission" date="2014-09" db="EMBL/GenBank/DDBJ databases">
        <authorList>
            <person name="Magalhaes I.L.F."/>
            <person name="Oliveira U."/>
            <person name="Santos F.R."/>
            <person name="Vidigal T.H.D.A."/>
            <person name="Brescovit A.D."/>
            <person name="Santos A.J."/>
        </authorList>
    </citation>
    <scope>NUCLEOTIDE SEQUENCE</scope>
    <source>
        <tissue evidence="1">Shoot tissue taken approximately 20 cm above the soil surface</tissue>
    </source>
</reference>